<sequence length="700" mass="70773">MAVTYGADGFAAGVTASASGSRGKADGVDVTQRNSHLSAGNTATLISGNDTTLKGAVLSANTVVADIGGDLNIESVQDTSTYASKDKAVGGSVTFGVGFSASASYSSNKVNGDFASVTEQSGIQAGDGGFDIRVHGNTDLKGGVIASTQAAVDAGVNRLQTGTLTVSDITNTNNYKATGISLSGGYAAGGSKDGAKTETQTPPTTNNGSNWSWQNQGSGAQGAAAGYSSKSGSETSLTTSGISGGTVVITDQAGQQAKTGQSVSDVLAALNRDVLTGDSANGLVKGWDGQKLQRQVSAGAEITATFGQQASKAVGDYASKKALVLRAQGDSEEAAKWDEGGEYRIAAHTAMGLLGGGVEGALGSAAAATAAPVVSELTKNLPKGVKEAVGAGLAAGLGAAIGGSAGAATAFNEDANNRMLHPDEVKWIRENAAEFAKVQGIGEKEAYNILLVEAAAYVEKDIQDKLSLLGAGYENEAAIAFLATNRAVYGSVESFDNRHRNDASMFANELGRSTGDFVDVFNALADAGGSKDDWHLALAPANTAFANASSSQWGVFKLQVASAGAGALAAAGVITYPTLSWWAQTGLKSGVQSAAIYTLTTAAKANSERLDTGKNFTETFANNFSWPKLGVAATVGAAGGVYTQQMLTWAGLPIGFLPSVQSIGGIVIRGNQMAQGTAISKAANAAVDHYKDKDAEDSNP</sequence>
<dbReference type="GO" id="GO:0003824">
    <property type="term" value="F:catalytic activity"/>
    <property type="evidence" value="ECO:0007669"/>
    <property type="project" value="UniProtKB-ARBA"/>
</dbReference>
<organism evidence="2 3">
    <name type="scientific">Xanthomonas bromi</name>
    <dbReference type="NCBI Taxonomy" id="56449"/>
    <lineage>
        <taxon>Bacteria</taxon>
        <taxon>Pseudomonadati</taxon>
        <taxon>Pseudomonadota</taxon>
        <taxon>Gammaproteobacteria</taxon>
        <taxon>Lysobacterales</taxon>
        <taxon>Lysobacteraceae</taxon>
        <taxon>Xanthomonas</taxon>
    </lineage>
</organism>
<name>A0A1C3NS16_9XANT</name>
<feature type="compositionally biased region" description="Low complexity" evidence="1">
    <location>
        <begin position="217"/>
        <end position="241"/>
    </location>
</feature>
<protein>
    <submittedName>
        <fullName evidence="2">Filamentous hemagglutinin</fullName>
    </submittedName>
</protein>
<dbReference type="InterPro" id="IPR025157">
    <property type="entry name" value="Hemagglutinin_rpt"/>
</dbReference>
<evidence type="ECO:0000313" key="2">
    <source>
        <dbReference type="EMBL" id="SBV53193.1"/>
    </source>
</evidence>
<dbReference type="Pfam" id="PF13332">
    <property type="entry name" value="Fil_haemagg_2"/>
    <property type="match status" value="1"/>
</dbReference>
<dbReference type="AlphaFoldDB" id="A0A1C3NS16"/>
<dbReference type="EMBL" id="FLTX01000085">
    <property type="protein sequence ID" value="SBV53193.1"/>
    <property type="molecule type" value="Genomic_DNA"/>
</dbReference>
<proteinExistence type="predicted"/>
<dbReference type="Proteomes" id="UP000092503">
    <property type="component" value="Unassembled WGS sequence"/>
</dbReference>
<accession>A0A1C3NS16</accession>
<gene>
    <name evidence="2" type="ORF">XBLMG947_4003</name>
</gene>
<evidence type="ECO:0000313" key="3">
    <source>
        <dbReference type="Proteomes" id="UP000092503"/>
    </source>
</evidence>
<dbReference type="STRING" id="56449.XBLMG947_4003"/>
<feature type="compositionally biased region" description="Polar residues" evidence="1">
    <location>
        <begin position="197"/>
        <end position="216"/>
    </location>
</feature>
<evidence type="ECO:0000256" key="1">
    <source>
        <dbReference type="SAM" id="MobiDB-lite"/>
    </source>
</evidence>
<feature type="region of interest" description="Disordered" evidence="1">
    <location>
        <begin position="188"/>
        <end position="241"/>
    </location>
</feature>
<reference evidence="2 3" key="1">
    <citation type="submission" date="2016-06" db="EMBL/GenBank/DDBJ databases">
        <authorList>
            <person name="Kjaerup R.B."/>
            <person name="Dalgaard T.S."/>
            <person name="Juul-Madsen H.R."/>
        </authorList>
    </citation>
    <scope>NUCLEOTIDE SEQUENCE [LARGE SCALE GENOMIC DNA]</scope>
    <source>
        <strain evidence="2">LMG947</strain>
    </source>
</reference>